<comment type="caution">
    <text evidence="2">The sequence shown here is derived from an EMBL/GenBank/DDBJ whole genome shotgun (WGS) entry which is preliminary data.</text>
</comment>
<reference evidence="2" key="1">
    <citation type="submission" date="2020-07" db="EMBL/GenBank/DDBJ databases">
        <title>Multicomponent nature underlies the extraordinary mechanical properties of spider dragline silk.</title>
        <authorList>
            <person name="Kono N."/>
            <person name="Nakamura H."/>
            <person name="Mori M."/>
            <person name="Yoshida Y."/>
            <person name="Ohtoshi R."/>
            <person name="Malay A.D."/>
            <person name="Moran D.A.P."/>
            <person name="Tomita M."/>
            <person name="Numata K."/>
            <person name="Arakawa K."/>
        </authorList>
    </citation>
    <scope>NUCLEOTIDE SEQUENCE</scope>
</reference>
<dbReference type="GO" id="GO:0006355">
    <property type="term" value="P:regulation of DNA-templated transcription"/>
    <property type="evidence" value="ECO:0007669"/>
    <property type="project" value="TreeGrafter"/>
</dbReference>
<gene>
    <name evidence="2" type="primary">ASCC2</name>
    <name evidence="2" type="ORF">TNCT_647851</name>
</gene>
<dbReference type="OrthoDB" id="5577209at2759"/>
<name>A0A8X6LLF0_TRICU</name>
<feature type="compositionally biased region" description="Basic and acidic residues" evidence="1">
    <location>
        <begin position="666"/>
        <end position="692"/>
    </location>
</feature>
<dbReference type="AlphaFoldDB" id="A0A8X6LLF0"/>
<evidence type="ECO:0000256" key="1">
    <source>
        <dbReference type="SAM" id="MobiDB-lite"/>
    </source>
</evidence>
<dbReference type="SUPFAM" id="SSF46934">
    <property type="entry name" value="UBA-like"/>
    <property type="match status" value="1"/>
</dbReference>
<evidence type="ECO:0000313" key="3">
    <source>
        <dbReference type="Proteomes" id="UP000887116"/>
    </source>
</evidence>
<proteinExistence type="predicted"/>
<dbReference type="EMBL" id="BMAO01007166">
    <property type="protein sequence ID" value="GFR14125.1"/>
    <property type="molecule type" value="Genomic_DNA"/>
</dbReference>
<dbReference type="Proteomes" id="UP000887116">
    <property type="component" value="Unassembled WGS sequence"/>
</dbReference>
<evidence type="ECO:0000313" key="2">
    <source>
        <dbReference type="EMBL" id="GFR14125.1"/>
    </source>
</evidence>
<sequence length="743" mass="86118">AQFDGRPLDELQMQVNTRNGDLNIVLALHIGFMETRKYVYFKPPPNFAKDTGQSSTTAEEEEWLELAWFLEEDLHWVLKLPYHRFWSQIVYDESLHKCLESYLSQAPRYYDLDNLNLMKGIQNALKKIHKLIFLIYLRMSTYKESKIHHITPVAFGNIVYENFIFDVPKMMDLCVLYGLHNLQIVSKMIQNIFVTQPAYFEDLNSTAQVVLEAFNNIEEKLSQNLQEMHGSSSVYQVNGANIKMEFSLLSFYDVVNYITDVSATLHAFLEVFPEACQNFYQNGAALRIGTFYELSIPAIEREVLRRTKLKEDEKVLKDIKRKVSLSKTLLVRVFRSIINFCCIKNIFSNTANDNKRSSENVYGERCLDIFMEITSCKNFLHDYNLLYPFEADLDLFNEVGLNLDHEKLTCIFSSIHDTGDDAPQAFVSSVANGARPKVRKTDDSVMPAQSLHAAAEILRGNKEKHVCNGTSNSKANELTDNEINSLIERVGEILHECDRRFIEKCLHYYDYDPDRVIDAYVTDNLPDHLKDADETLEKEFKLEKDGNMHSILHDRKSIFDNDEFDVFRRDDINLENVHFGKKNKTPAKYEMLKDDKEFEFLKKYTLALGSEETPYVEEINLYEDEYDDTYDSVMVGLKEPVPEGEPDIDAPEDKKSEESQDSSGPTRDRSKDFCENPEVLRERAQQRRESKMAARGARRGRGGVSTDTTQNRLHKDRNKARVGNHNRRQQSDYKTSRGMMNPH</sequence>
<feature type="compositionally biased region" description="Basic residues" evidence="1">
    <location>
        <begin position="712"/>
        <end position="728"/>
    </location>
</feature>
<dbReference type="PANTHER" id="PTHR21494">
    <property type="entry name" value="ACTIVATING SIGNAL COINTEGRATOR 1 COMPLEX SUBUNIT 2 ASC-1 COMPLEX SUBUNIT P100"/>
    <property type="match status" value="1"/>
</dbReference>
<dbReference type="Gene3D" id="1.10.8.10">
    <property type="entry name" value="DNA helicase RuvA subunit, C-terminal domain"/>
    <property type="match status" value="1"/>
</dbReference>
<feature type="region of interest" description="Disordered" evidence="1">
    <location>
        <begin position="638"/>
        <end position="743"/>
    </location>
</feature>
<dbReference type="InterPro" id="IPR009060">
    <property type="entry name" value="UBA-like_sf"/>
</dbReference>
<accession>A0A8X6LLF0</accession>
<dbReference type="PANTHER" id="PTHR21494:SF0">
    <property type="entry name" value="ACTIVATING SIGNAL COINTEGRATOR 1 COMPLEX SUBUNIT 2"/>
    <property type="match status" value="1"/>
</dbReference>
<protein>
    <submittedName>
        <fullName evidence="2">Activating signal cointegrator 1 complex subunit 2</fullName>
    </submittedName>
</protein>
<organism evidence="2 3">
    <name type="scientific">Trichonephila clavata</name>
    <name type="common">Joro spider</name>
    <name type="synonym">Nephila clavata</name>
    <dbReference type="NCBI Taxonomy" id="2740835"/>
    <lineage>
        <taxon>Eukaryota</taxon>
        <taxon>Metazoa</taxon>
        <taxon>Ecdysozoa</taxon>
        <taxon>Arthropoda</taxon>
        <taxon>Chelicerata</taxon>
        <taxon>Arachnida</taxon>
        <taxon>Araneae</taxon>
        <taxon>Araneomorphae</taxon>
        <taxon>Entelegynae</taxon>
        <taxon>Araneoidea</taxon>
        <taxon>Nephilidae</taxon>
        <taxon>Trichonephila</taxon>
    </lineage>
</organism>
<feature type="non-terminal residue" evidence="2">
    <location>
        <position position="1"/>
    </location>
</feature>
<dbReference type="InterPro" id="IPR052586">
    <property type="entry name" value="ASCC2"/>
</dbReference>
<keyword evidence="3" id="KW-1185">Reference proteome</keyword>
<dbReference type="GO" id="GO:0043130">
    <property type="term" value="F:ubiquitin binding"/>
    <property type="evidence" value="ECO:0007669"/>
    <property type="project" value="TreeGrafter"/>
</dbReference>